<dbReference type="OrthoDB" id="10058133at2759"/>
<proteinExistence type="predicted"/>
<dbReference type="KEGG" id="tng:GSTEN00032423G001"/>
<organism evidence="4">
    <name type="scientific">Tetraodon nigroviridis</name>
    <name type="common">Spotted green pufferfish</name>
    <name type="synonym">Chelonodon nigroviridis</name>
    <dbReference type="NCBI Taxonomy" id="99883"/>
    <lineage>
        <taxon>Eukaryota</taxon>
        <taxon>Metazoa</taxon>
        <taxon>Chordata</taxon>
        <taxon>Craniata</taxon>
        <taxon>Vertebrata</taxon>
        <taxon>Euteleostomi</taxon>
        <taxon>Actinopterygii</taxon>
        <taxon>Neopterygii</taxon>
        <taxon>Teleostei</taxon>
        <taxon>Neoteleostei</taxon>
        <taxon>Acanthomorphata</taxon>
        <taxon>Eupercaria</taxon>
        <taxon>Tetraodontiformes</taxon>
        <taxon>Tetradontoidea</taxon>
        <taxon>Tetraodontidae</taxon>
        <taxon>Tetraodon</taxon>
    </lineage>
</organism>
<dbReference type="PANTHER" id="PTHR15635:SF10">
    <property type="entry name" value="COILED-COIL DOMAIN-CONTAINING PROTEIN 9B"/>
    <property type="match status" value="1"/>
</dbReference>
<keyword evidence="2" id="KW-0175">Coiled coil</keyword>
<protein>
    <submittedName>
        <fullName evidence="4">(spotted green pufferfish) hypothetical protein</fullName>
    </submittedName>
</protein>
<dbReference type="AlphaFoldDB" id="Q4RLM5"/>
<evidence type="ECO:0000256" key="1">
    <source>
        <dbReference type="ARBA" id="ARBA00022553"/>
    </source>
</evidence>
<name>Q4RLM5_TETNG</name>
<dbReference type="PANTHER" id="PTHR15635">
    <property type="entry name" value="COILED-COIL DOMAIN CONTAINING PROTEIN 9"/>
    <property type="match status" value="1"/>
</dbReference>
<reference evidence="4" key="2">
    <citation type="submission" date="2004-02" db="EMBL/GenBank/DDBJ databases">
        <authorList>
            <consortium name="Genoscope"/>
            <consortium name="Whitehead Institute Centre for Genome Research"/>
        </authorList>
    </citation>
    <scope>NUCLEOTIDE SEQUENCE</scope>
</reference>
<feature type="region of interest" description="Disordered" evidence="3">
    <location>
        <begin position="37"/>
        <end position="56"/>
    </location>
</feature>
<comment type="caution">
    <text evidence="4">The sequence shown here is derived from an EMBL/GenBank/DDBJ whole genome shotgun (WGS) entry which is preliminary data.</text>
</comment>
<keyword evidence="1" id="KW-0597">Phosphoprotein</keyword>
<sequence>MTSKRDHERDAELDKKIEALRRKNEALMKRYKEVEEDKKRAEEEGMALQSRKGKADDLTITISKSTSVSLPICNKTHL</sequence>
<accession>Q4RLM5</accession>
<evidence type="ECO:0000256" key="2">
    <source>
        <dbReference type="ARBA" id="ARBA00023054"/>
    </source>
</evidence>
<evidence type="ECO:0000313" key="4">
    <source>
        <dbReference type="EMBL" id="CAG10707.1"/>
    </source>
</evidence>
<evidence type="ECO:0000256" key="3">
    <source>
        <dbReference type="SAM" id="MobiDB-lite"/>
    </source>
</evidence>
<gene>
    <name evidence="4" type="ORF">GSTENG00032423001</name>
</gene>
<dbReference type="EMBL" id="CAAE01015019">
    <property type="protein sequence ID" value="CAG10707.1"/>
    <property type="molecule type" value="Genomic_DNA"/>
</dbReference>
<reference evidence="4" key="1">
    <citation type="journal article" date="2004" name="Nature">
        <title>Genome duplication in the teleost fish Tetraodon nigroviridis reveals the early vertebrate proto-karyotype.</title>
        <authorList>
            <person name="Jaillon O."/>
            <person name="Aury J.-M."/>
            <person name="Brunet F."/>
            <person name="Petit J.-L."/>
            <person name="Stange-Thomann N."/>
            <person name="Mauceli E."/>
            <person name="Bouneau L."/>
            <person name="Fischer C."/>
            <person name="Ozouf-Costaz C."/>
            <person name="Bernot A."/>
            <person name="Nicaud S."/>
            <person name="Jaffe D."/>
            <person name="Fisher S."/>
            <person name="Lutfalla G."/>
            <person name="Dossat C."/>
            <person name="Segurens B."/>
            <person name="Dasilva C."/>
            <person name="Salanoubat M."/>
            <person name="Levy M."/>
            <person name="Boudet N."/>
            <person name="Castellano S."/>
            <person name="Anthouard V."/>
            <person name="Jubin C."/>
            <person name="Castelli V."/>
            <person name="Katinka M."/>
            <person name="Vacherie B."/>
            <person name="Biemont C."/>
            <person name="Skalli Z."/>
            <person name="Cattolico L."/>
            <person name="Poulain J."/>
            <person name="De Berardinis V."/>
            <person name="Cruaud C."/>
            <person name="Duprat S."/>
            <person name="Brottier P."/>
            <person name="Coutanceau J.-P."/>
            <person name="Gouzy J."/>
            <person name="Parra G."/>
            <person name="Lardier G."/>
            <person name="Chapple C."/>
            <person name="McKernan K.J."/>
            <person name="McEwan P."/>
            <person name="Bosak S."/>
            <person name="Kellis M."/>
            <person name="Volff J.-N."/>
            <person name="Guigo R."/>
            <person name="Zody M.C."/>
            <person name="Mesirov J."/>
            <person name="Lindblad-Toh K."/>
            <person name="Birren B."/>
            <person name="Nusbaum C."/>
            <person name="Kahn D."/>
            <person name="Robinson-Rechavi M."/>
            <person name="Laudet V."/>
            <person name="Schachter V."/>
            <person name="Quetier F."/>
            <person name="Saurin W."/>
            <person name="Scarpelli C."/>
            <person name="Wincker P."/>
            <person name="Lander E.S."/>
            <person name="Weissenbach J."/>
            <person name="Roest Crollius H."/>
        </authorList>
    </citation>
    <scope>NUCLEOTIDE SEQUENCE [LARGE SCALE GENOMIC DNA]</scope>
</reference>
<dbReference type="InterPro" id="IPR029336">
    <property type="entry name" value="DUF4594"/>
</dbReference>